<dbReference type="PANTHER" id="PTHR48083">
    <property type="entry name" value="MEDIUM-CHAIN SPECIFIC ACYL-COA DEHYDROGENASE, MITOCHONDRIAL-RELATED"/>
    <property type="match status" value="1"/>
</dbReference>
<sequence>MAVAPSLTAVPHALPERPATVLRDATEALDAAAALAEDFAREALSRDQERRLPWAEIERFSASGLWAITVPRSFGGAGVGFGTVAEVIARVSAADPSLGQLPQNHLGVVNNLLLTSSPDQQRHYLGLVLQGYRFGNAFSEARSKTVTQFETRIRFTGDTAWIDGEKAYCTGALFAHVVPTVALDEEGLAHLALVPRDAGGLTVIDDWDGFGQRTTASGRVQLKGVSVRRSAVLPAWKAFERPTADGPVSQIIQAAVDVGIARGAFAATLAAARVARPWTDSGLEHGWQDPLSQALIGDLSWRLAAAEALLEDAGAAVDRALAAPSAASVAEASVVVGQAKIASTEIALAAANRLCELGGTRSVSARFGHDRHWRNARTHTLHDPVRWKYHLIGNHLLNGVEPPRHAWN</sequence>
<feature type="domain" description="Acyl-CoA dehydrogenase/oxidase N-terminal" evidence="3">
    <location>
        <begin position="31"/>
        <end position="131"/>
    </location>
</feature>
<dbReference type="GO" id="GO:0003995">
    <property type="term" value="F:acyl-CoA dehydrogenase activity"/>
    <property type="evidence" value="ECO:0007669"/>
    <property type="project" value="TreeGrafter"/>
</dbReference>
<comment type="similarity">
    <text evidence="2">Belongs to the HpaH/HsaA monooxygenase family.</text>
</comment>
<dbReference type="Pfam" id="PF02771">
    <property type="entry name" value="Acyl-CoA_dh_N"/>
    <property type="match status" value="1"/>
</dbReference>
<dbReference type="GO" id="GO:0033539">
    <property type="term" value="P:fatty acid beta-oxidation using acyl-CoA dehydrogenase"/>
    <property type="evidence" value="ECO:0007669"/>
    <property type="project" value="TreeGrafter"/>
</dbReference>
<evidence type="ECO:0000313" key="5">
    <source>
        <dbReference type="EMBL" id="SCZ20700.1"/>
    </source>
</evidence>
<dbReference type="InterPro" id="IPR013107">
    <property type="entry name" value="Acyl-CoA_DH_C"/>
</dbReference>
<evidence type="ECO:0000259" key="3">
    <source>
        <dbReference type="Pfam" id="PF02771"/>
    </source>
</evidence>
<comment type="caution">
    <text evidence="5">The sequence shown here is derived from an EMBL/GenBank/DDBJ whole genome shotgun (WGS) entry which is preliminary data.</text>
</comment>
<keyword evidence="1" id="KW-0560">Oxidoreductase</keyword>
<dbReference type="SUPFAM" id="SSF47203">
    <property type="entry name" value="Acyl-CoA dehydrogenase C-terminal domain-like"/>
    <property type="match status" value="1"/>
</dbReference>
<gene>
    <name evidence="5" type="ORF">SAMN05216279_101257</name>
</gene>
<dbReference type="Pfam" id="PF08028">
    <property type="entry name" value="Acyl-CoA_dh_2"/>
    <property type="match status" value="1"/>
</dbReference>
<dbReference type="EMBL" id="FMWB01000001">
    <property type="protein sequence ID" value="SCZ20700.1"/>
    <property type="molecule type" value="Genomic_DNA"/>
</dbReference>
<dbReference type="NCBIfam" id="TIGR04022">
    <property type="entry name" value="sulfur_SfnB"/>
    <property type="match status" value="1"/>
</dbReference>
<dbReference type="PANTHER" id="PTHR48083:SF19">
    <property type="entry name" value="FLAVIN-DEPENDENT MONOOXYGENASE, OXYGENASE SUBUNIT HSAA"/>
    <property type="match status" value="1"/>
</dbReference>
<dbReference type="Gene3D" id="2.40.110.10">
    <property type="entry name" value="Butyryl-CoA Dehydrogenase, subunit A, domain 2"/>
    <property type="match status" value="1"/>
</dbReference>
<dbReference type="GO" id="GO:0016712">
    <property type="term" value="F:oxidoreductase activity, acting on paired donors, with incorporation or reduction of molecular oxygen, reduced flavin or flavoprotein as one donor, and incorporation of one atom of oxygen"/>
    <property type="evidence" value="ECO:0007669"/>
    <property type="project" value="TreeGrafter"/>
</dbReference>
<dbReference type="RefSeq" id="WP_074582732.1">
    <property type="nucleotide sequence ID" value="NZ_FMWB01000001.1"/>
</dbReference>
<evidence type="ECO:0000313" key="6">
    <source>
        <dbReference type="Proteomes" id="UP000183046"/>
    </source>
</evidence>
<dbReference type="OrthoDB" id="6502068at2"/>
<evidence type="ECO:0000259" key="4">
    <source>
        <dbReference type="Pfam" id="PF08028"/>
    </source>
</evidence>
<reference evidence="6" key="1">
    <citation type="submission" date="2016-10" db="EMBL/GenBank/DDBJ databases">
        <authorList>
            <person name="de Groot N.N."/>
        </authorList>
    </citation>
    <scope>NUCLEOTIDE SEQUENCE [LARGE SCALE GENOMIC DNA]</scope>
    <source>
        <strain evidence="6">DSM 15758</strain>
    </source>
</reference>
<dbReference type="InterPro" id="IPR036250">
    <property type="entry name" value="AcylCo_DH-like_C"/>
</dbReference>
<dbReference type="InterPro" id="IPR023922">
    <property type="entry name" value="S04_starv_induced_SfnB"/>
</dbReference>
<evidence type="ECO:0000256" key="2">
    <source>
        <dbReference type="ARBA" id="ARBA00049661"/>
    </source>
</evidence>
<dbReference type="PIRSF" id="PIRSF016578">
    <property type="entry name" value="HsaA"/>
    <property type="match status" value="1"/>
</dbReference>
<dbReference type="Gene3D" id="1.10.540.10">
    <property type="entry name" value="Acyl-CoA dehydrogenase/oxidase, N-terminal domain"/>
    <property type="match status" value="1"/>
</dbReference>
<dbReference type="InterPro" id="IPR013786">
    <property type="entry name" value="AcylCoA_DH/ox_N"/>
</dbReference>
<dbReference type="GO" id="GO:0005737">
    <property type="term" value="C:cytoplasm"/>
    <property type="evidence" value="ECO:0007669"/>
    <property type="project" value="TreeGrafter"/>
</dbReference>
<dbReference type="InterPro" id="IPR037069">
    <property type="entry name" value="AcylCoA_DH/ox_N_sf"/>
</dbReference>
<dbReference type="Gene3D" id="1.20.140.10">
    <property type="entry name" value="Butyryl-CoA Dehydrogenase, subunit A, domain 3"/>
    <property type="match status" value="1"/>
</dbReference>
<dbReference type="InterPro" id="IPR009100">
    <property type="entry name" value="AcylCoA_DH/oxidase_NM_dom_sf"/>
</dbReference>
<dbReference type="Proteomes" id="UP000183046">
    <property type="component" value="Unassembled WGS sequence"/>
</dbReference>
<dbReference type="AlphaFoldDB" id="A0A1G5M8F6"/>
<protein>
    <submittedName>
        <fullName evidence="5">Sulfur acquisition oxidoreductase, SfnB family</fullName>
    </submittedName>
</protein>
<organism evidence="5 6">
    <name type="scientific">Pseudomonas oryzihabitans</name>
    <dbReference type="NCBI Taxonomy" id="47885"/>
    <lineage>
        <taxon>Bacteria</taxon>
        <taxon>Pseudomonadati</taxon>
        <taxon>Pseudomonadota</taxon>
        <taxon>Gammaproteobacteria</taxon>
        <taxon>Pseudomonadales</taxon>
        <taxon>Pseudomonadaceae</taxon>
        <taxon>Pseudomonas</taxon>
    </lineage>
</organism>
<evidence type="ECO:0000256" key="1">
    <source>
        <dbReference type="ARBA" id="ARBA00023002"/>
    </source>
</evidence>
<dbReference type="SUPFAM" id="SSF56645">
    <property type="entry name" value="Acyl-CoA dehydrogenase NM domain-like"/>
    <property type="match status" value="1"/>
</dbReference>
<name>A0A1G5M8F6_9PSED</name>
<feature type="domain" description="Acyl-CoA dehydrogenase C-terminal" evidence="4">
    <location>
        <begin position="251"/>
        <end position="383"/>
    </location>
</feature>
<dbReference type="InterPro" id="IPR050741">
    <property type="entry name" value="Acyl-CoA_dehydrogenase"/>
</dbReference>
<dbReference type="GO" id="GO:0050660">
    <property type="term" value="F:flavin adenine dinucleotide binding"/>
    <property type="evidence" value="ECO:0007669"/>
    <property type="project" value="InterPro"/>
</dbReference>
<accession>A0A1G5M8F6</accession>
<proteinExistence type="inferred from homology"/>
<dbReference type="InterPro" id="IPR046373">
    <property type="entry name" value="Acyl-CoA_Oxase/DH_mid-dom_sf"/>
</dbReference>